<dbReference type="PANTHER" id="PTHR33223:SF6">
    <property type="entry name" value="CCHC-TYPE DOMAIN-CONTAINING PROTEIN"/>
    <property type="match status" value="1"/>
</dbReference>
<evidence type="ECO:0000256" key="1">
    <source>
        <dbReference type="SAM" id="MobiDB-lite"/>
    </source>
</evidence>
<feature type="chain" id="PRO_5013392658" description="Retrotransposon gag domain-containing protein" evidence="2">
    <location>
        <begin position="19"/>
        <end position="243"/>
    </location>
</feature>
<dbReference type="EMBL" id="NEDP02076676">
    <property type="protein sequence ID" value="OWF36108.1"/>
    <property type="molecule type" value="Genomic_DNA"/>
</dbReference>
<dbReference type="AlphaFoldDB" id="A0A210PHY8"/>
<keyword evidence="4" id="KW-1185">Reference proteome</keyword>
<organism evidence="3 4">
    <name type="scientific">Mizuhopecten yessoensis</name>
    <name type="common">Japanese scallop</name>
    <name type="synonym">Patinopecten yessoensis</name>
    <dbReference type="NCBI Taxonomy" id="6573"/>
    <lineage>
        <taxon>Eukaryota</taxon>
        <taxon>Metazoa</taxon>
        <taxon>Spiralia</taxon>
        <taxon>Lophotrochozoa</taxon>
        <taxon>Mollusca</taxon>
        <taxon>Bivalvia</taxon>
        <taxon>Autobranchia</taxon>
        <taxon>Pteriomorphia</taxon>
        <taxon>Pectinida</taxon>
        <taxon>Pectinoidea</taxon>
        <taxon>Pectinidae</taxon>
        <taxon>Mizuhopecten</taxon>
    </lineage>
</organism>
<accession>A0A210PHY8</accession>
<reference evidence="3 4" key="1">
    <citation type="journal article" date="2017" name="Nat. Ecol. Evol.">
        <title>Scallop genome provides insights into evolution of bilaterian karyotype and development.</title>
        <authorList>
            <person name="Wang S."/>
            <person name="Zhang J."/>
            <person name="Jiao W."/>
            <person name="Li J."/>
            <person name="Xun X."/>
            <person name="Sun Y."/>
            <person name="Guo X."/>
            <person name="Huan P."/>
            <person name="Dong B."/>
            <person name="Zhang L."/>
            <person name="Hu X."/>
            <person name="Sun X."/>
            <person name="Wang J."/>
            <person name="Zhao C."/>
            <person name="Wang Y."/>
            <person name="Wang D."/>
            <person name="Huang X."/>
            <person name="Wang R."/>
            <person name="Lv J."/>
            <person name="Li Y."/>
            <person name="Zhang Z."/>
            <person name="Liu B."/>
            <person name="Lu W."/>
            <person name="Hui Y."/>
            <person name="Liang J."/>
            <person name="Zhou Z."/>
            <person name="Hou R."/>
            <person name="Li X."/>
            <person name="Liu Y."/>
            <person name="Li H."/>
            <person name="Ning X."/>
            <person name="Lin Y."/>
            <person name="Zhao L."/>
            <person name="Xing Q."/>
            <person name="Dou J."/>
            <person name="Li Y."/>
            <person name="Mao J."/>
            <person name="Guo H."/>
            <person name="Dou H."/>
            <person name="Li T."/>
            <person name="Mu C."/>
            <person name="Jiang W."/>
            <person name="Fu Q."/>
            <person name="Fu X."/>
            <person name="Miao Y."/>
            <person name="Liu J."/>
            <person name="Yu Q."/>
            <person name="Li R."/>
            <person name="Liao H."/>
            <person name="Li X."/>
            <person name="Kong Y."/>
            <person name="Jiang Z."/>
            <person name="Chourrout D."/>
            <person name="Li R."/>
            <person name="Bao Z."/>
        </authorList>
    </citation>
    <scope>NUCLEOTIDE SEQUENCE [LARGE SCALE GENOMIC DNA]</scope>
    <source>
        <strain evidence="3 4">PY_sf001</strain>
    </source>
</reference>
<name>A0A210PHY8_MIZYE</name>
<proteinExistence type="predicted"/>
<evidence type="ECO:0008006" key="5">
    <source>
        <dbReference type="Google" id="ProtNLM"/>
    </source>
</evidence>
<gene>
    <name evidence="3" type="ORF">KP79_PYT26053</name>
</gene>
<evidence type="ECO:0000256" key="2">
    <source>
        <dbReference type="SAM" id="SignalP"/>
    </source>
</evidence>
<dbReference type="Proteomes" id="UP000242188">
    <property type="component" value="Unassembled WGS sequence"/>
</dbReference>
<sequence>MMAVGLAVSLSLVWKLMRDPLTMDVVQDLGQGLLDNVDIAAEGNNSSDSPGVRETRTFQIPLKRTFSGEDKEIWSEYIRYFDNVASLNNWRPDRALKVFCTVLRGQAEVLAYGLPETTRANWDQLRNRMDERFGHKAMKESYIAEAKLRKRKTDESFRDFAQALQDLFRRAYPTNREYVEESTMKTFLDNCSQSENQESSETQRYRNSSDYVRKLVQQLDHSFRTAQETGSTNYSPVQPGTAR</sequence>
<protein>
    <recommendedName>
        <fullName evidence="5">Retrotransposon gag domain-containing protein</fullName>
    </recommendedName>
</protein>
<feature type="region of interest" description="Disordered" evidence="1">
    <location>
        <begin position="224"/>
        <end position="243"/>
    </location>
</feature>
<evidence type="ECO:0000313" key="4">
    <source>
        <dbReference type="Proteomes" id="UP000242188"/>
    </source>
</evidence>
<evidence type="ECO:0000313" key="3">
    <source>
        <dbReference type="EMBL" id="OWF36108.1"/>
    </source>
</evidence>
<dbReference type="PANTHER" id="PTHR33223">
    <property type="entry name" value="CCHC-TYPE DOMAIN-CONTAINING PROTEIN"/>
    <property type="match status" value="1"/>
</dbReference>
<comment type="caution">
    <text evidence="3">The sequence shown here is derived from an EMBL/GenBank/DDBJ whole genome shotgun (WGS) entry which is preliminary data.</text>
</comment>
<feature type="signal peptide" evidence="2">
    <location>
        <begin position="1"/>
        <end position="18"/>
    </location>
</feature>
<keyword evidence="2" id="KW-0732">Signal</keyword>